<feature type="domain" description="Histidine kinase" evidence="15">
    <location>
        <begin position="256"/>
        <end position="472"/>
    </location>
</feature>
<keyword evidence="18" id="KW-1185">Reference proteome</keyword>
<dbReference type="InterPro" id="IPR005467">
    <property type="entry name" value="His_kinase_dom"/>
</dbReference>
<dbReference type="PANTHER" id="PTHR45528:SF1">
    <property type="entry name" value="SENSOR HISTIDINE KINASE CPXA"/>
    <property type="match status" value="1"/>
</dbReference>
<evidence type="ECO:0000256" key="13">
    <source>
        <dbReference type="ARBA" id="ARBA00023136"/>
    </source>
</evidence>
<feature type="transmembrane region" description="Helical" evidence="14">
    <location>
        <begin position="21"/>
        <end position="43"/>
    </location>
</feature>
<keyword evidence="13 14" id="KW-0472">Membrane</keyword>
<dbReference type="FunFam" id="3.30.565.10:FF:000006">
    <property type="entry name" value="Sensor histidine kinase WalK"/>
    <property type="match status" value="1"/>
</dbReference>
<keyword evidence="7 14" id="KW-0812">Transmembrane</keyword>
<dbReference type="Proteomes" id="UP000005039">
    <property type="component" value="Unassembled WGS sequence"/>
</dbReference>
<dbReference type="InterPro" id="IPR004358">
    <property type="entry name" value="Sig_transdc_His_kin-like_C"/>
</dbReference>
<protein>
    <recommendedName>
        <fullName evidence="3">histidine kinase</fullName>
        <ecNumber evidence="3">2.7.13.3</ecNumber>
    </recommendedName>
</protein>
<feature type="domain" description="HAMP" evidence="16">
    <location>
        <begin position="189"/>
        <end position="241"/>
    </location>
</feature>
<evidence type="ECO:0000256" key="5">
    <source>
        <dbReference type="ARBA" id="ARBA00022553"/>
    </source>
</evidence>
<dbReference type="CDD" id="cd06225">
    <property type="entry name" value="HAMP"/>
    <property type="match status" value="1"/>
</dbReference>
<keyword evidence="11 14" id="KW-1133">Transmembrane helix</keyword>
<evidence type="ECO:0000256" key="3">
    <source>
        <dbReference type="ARBA" id="ARBA00012438"/>
    </source>
</evidence>
<dbReference type="PROSITE" id="PS50109">
    <property type="entry name" value="HIS_KIN"/>
    <property type="match status" value="1"/>
</dbReference>
<dbReference type="InterPro" id="IPR003661">
    <property type="entry name" value="HisK_dim/P_dom"/>
</dbReference>
<reference evidence="17 18" key="1">
    <citation type="submission" date="2012-03" db="EMBL/GenBank/DDBJ databases">
        <authorList>
            <person name="Durkin A.S."/>
            <person name="McCorrison J."/>
            <person name="Torralba M."/>
            <person name="Gillis M."/>
            <person name="Methe B."/>
            <person name="Sutton G."/>
            <person name="Nelson K.E."/>
        </authorList>
    </citation>
    <scope>NUCLEOTIDE SEQUENCE [LARGE SCALE GENOMIC DNA]</scope>
    <source>
        <strain evidence="17 18">F0468</strain>
    </source>
</reference>
<evidence type="ECO:0000313" key="17">
    <source>
        <dbReference type="EMBL" id="EIC95124.1"/>
    </source>
</evidence>
<evidence type="ECO:0000256" key="9">
    <source>
        <dbReference type="ARBA" id="ARBA00022777"/>
    </source>
</evidence>
<dbReference type="SUPFAM" id="SSF158472">
    <property type="entry name" value="HAMP domain-like"/>
    <property type="match status" value="1"/>
</dbReference>
<dbReference type="Pfam" id="PF00512">
    <property type="entry name" value="HisKA"/>
    <property type="match status" value="1"/>
</dbReference>
<evidence type="ECO:0000259" key="15">
    <source>
        <dbReference type="PROSITE" id="PS50109"/>
    </source>
</evidence>
<dbReference type="eggNOG" id="COG5002">
    <property type="taxonomic scope" value="Bacteria"/>
</dbReference>
<accession>I0R616</accession>
<comment type="caution">
    <text evidence="17">The sequence shown here is derived from an EMBL/GenBank/DDBJ whole genome shotgun (WGS) entry which is preliminary data.</text>
</comment>
<evidence type="ECO:0000256" key="6">
    <source>
        <dbReference type="ARBA" id="ARBA00022679"/>
    </source>
</evidence>
<evidence type="ECO:0000256" key="11">
    <source>
        <dbReference type="ARBA" id="ARBA00022989"/>
    </source>
</evidence>
<comment type="subcellular location">
    <subcellularLocation>
        <location evidence="2">Cell membrane</location>
        <topology evidence="2">Multi-pass membrane protein</topology>
    </subcellularLocation>
</comment>
<evidence type="ECO:0000256" key="4">
    <source>
        <dbReference type="ARBA" id="ARBA00022475"/>
    </source>
</evidence>
<dbReference type="SMART" id="SM00388">
    <property type="entry name" value="HisKA"/>
    <property type="match status" value="1"/>
</dbReference>
<dbReference type="InterPro" id="IPR036097">
    <property type="entry name" value="HisK_dim/P_sf"/>
</dbReference>
<dbReference type="GO" id="GO:0000155">
    <property type="term" value="F:phosphorelay sensor kinase activity"/>
    <property type="evidence" value="ECO:0007669"/>
    <property type="project" value="InterPro"/>
</dbReference>
<evidence type="ECO:0000256" key="8">
    <source>
        <dbReference type="ARBA" id="ARBA00022741"/>
    </source>
</evidence>
<comment type="catalytic activity">
    <reaction evidence="1">
        <text>ATP + protein L-histidine = ADP + protein N-phospho-L-histidine.</text>
        <dbReference type="EC" id="2.7.13.3"/>
    </reaction>
</comment>
<dbReference type="Pfam" id="PF02518">
    <property type="entry name" value="HATPase_c"/>
    <property type="match status" value="1"/>
</dbReference>
<keyword evidence="4" id="KW-1003">Cell membrane</keyword>
<dbReference type="PANTHER" id="PTHR45528">
    <property type="entry name" value="SENSOR HISTIDINE KINASE CPXA"/>
    <property type="match status" value="1"/>
</dbReference>
<dbReference type="PROSITE" id="PS50885">
    <property type="entry name" value="HAMP"/>
    <property type="match status" value="1"/>
</dbReference>
<evidence type="ECO:0000313" key="18">
    <source>
        <dbReference type="Proteomes" id="UP000005039"/>
    </source>
</evidence>
<dbReference type="SMART" id="SM00387">
    <property type="entry name" value="HATPase_c"/>
    <property type="match status" value="1"/>
</dbReference>
<dbReference type="AlphaFoldDB" id="I0R616"/>
<dbReference type="SUPFAM" id="SSF55874">
    <property type="entry name" value="ATPase domain of HSP90 chaperone/DNA topoisomerase II/histidine kinase"/>
    <property type="match status" value="1"/>
</dbReference>
<dbReference type="CDD" id="cd00082">
    <property type="entry name" value="HisKA"/>
    <property type="match status" value="1"/>
</dbReference>
<organism evidence="17 18">
    <name type="scientific">Lachnoanaerobaculum saburreum F0468</name>
    <dbReference type="NCBI Taxonomy" id="1095750"/>
    <lineage>
        <taxon>Bacteria</taxon>
        <taxon>Bacillati</taxon>
        <taxon>Bacillota</taxon>
        <taxon>Clostridia</taxon>
        <taxon>Lachnospirales</taxon>
        <taxon>Lachnospiraceae</taxon>
        <taxon>Lachnoanaerobaculum</taxon>
    </lineage>
</organism>
<dbReference type="SUPFAM" id="SSF47384">
    <property type="entry name" value="Homodimeric domain of signal transducing histidine kinase"/>
    <property type="match status" value="1"/>
</dbReference>
<name>I0R616_9FIRM</name>
<evidence type="ECO:0000256" key="2">
    <source>
        <dbReference type="ARBA" id="ARBA00004651"/>
    </source>
</evidence>
<dbReference type="PATRIC" id="fig|1095750.3.peg.2080"/>
<dbReference type="Gene3D" id="1.10.287.130">
    <property type="match status" value="1"/>
</dbReference>
<dbReference type="EMBL" id="AJGH01000098">
    <property type="protein sequence ID" value="EIC95124.1"/>
    <property type="molecule type" value="Genomic_DNA"/>
</dbReference>
<sequence length="472" mass="54035">MGYAMKDRSLVKSFRRTFVMILISGILATLITYIIAILLYFGIQNIGKYPENFYEKQIPKIEAYIHEKNTDLLYVRGESGLNSIIRGNGIMYQVLNSDCEVLYGTYKERVFADTDKLIDKINTTFVLKGRFAYIVPIGNGTKIEGAVILLYKLGNPYKNIRIIIAVIAMLSPFLYFIIFTRLFSTSLVKKINFPLQLLIEASQKIKEKDLDFEINYQSDNELGKLCTAFMEMKDELKKSLFSQWKAEQERIEMIEALAHDLKTPLSVIMAYSEALTEADLTDDEKLKTYLNVINGNAKKSSNLVMQMQYTSDLENANTNSVLRNVNLTEFLEKKISQYRFQAKQKEIDIVLNINSDLGYVMSDTDRLERILDNIFSNSLQYTPHKGSIKFFVNKENNKIVYEICDTGSGFTQKDMDKAFDRFYRGDKARSSEGGHLGLGLYIVKKLVEQLHGSVIIKNTALKGADIIFWHPA</sequence>
<dbReference type="PRINTS" id="PR00344">
    <property type="entry name" value="BCTRLSENSOR"/>
</dbReference>
<evidence type="ECO:0000256" key="10">
    <source>
        <dbReference type="ARBA" id="ARBA00022840"/>
    </source>
</evidence>
<gene>
    <name evidence="17" type="ORF">HMPREF9970_0621</name>
</gene>
<dbReference type="Gene3D" id="3.30.565.10">
    <property type="entry name" value="Histidine kinase-like ATPase, C-terminal domain"/>
    <property type="match status" value="1"/>
</dbReference>
<keyword evidence="10" id="KW-0067">ATP-binding</keyword>
<keyword evidence="5" id="KW-0597">Phosphoprotein</keyword>
<keyword evidence="6" id="KW-0808">Transferase</keyword>
<keyword evidence="8" id="KW-0547">Nucleotide-binding</keyword>
<keyword evidence="9 17" id="KW-0418">Kinase</keyword>
<evidence type="ECO:0000256" key="12">
    <source>
        <dbReference type="ARBA" id="ARBA00023012"/>
    </source>
</evidence>
<proteinExistence type="predicted"/>
<dbReference type="InterPro" id="IPR036890">
    <property type="entry name" value="HATPase_C_sf"/>
</dbReference>
<dbReference type="InterPro" id="IPR003594">
    <property type="entry name" value="HATPase_dom"/>
</dbReference>
<evidence type="ECO:0000256" key="1">
    <source>
        <dbReference type="ARBA" id="ARBA00000085"/>
    </source>
</evidence>
<dbReference type="GO" id="GO:0005524">
    <property type="term" value="F:ATP binding"/>
    <property type="evidence" value="ECO:0007669"/>
    <property type="project" value="UniProtKB-KW"/>
</dbReference>
<dbReference type="InterPro" id="IPR003660">
    <property type="entry name" value="HAMP_dom"/>
</dbReference>
<dbReference type="GO" id="GO:0005886">
    <property type="term" value="C:plasma membrane"/>
    <property type="evidence" value="ECO:0007669"/>
    <property type="project" value="UniProtKB-SubCell"/>
</dbReference>
<dbReference type="Gene3D" id="6.10.340.10">
    <property type="match status" value="1"/>
</dbReference>
<feature type="transmembrane region" description="Helical" evidence="14">
    <location>
        <begin position="160"/>
        <end position="183"/>
    </location>
</feature>
<dbReference type="EC" id="2.7.13.3" evidence="3"/>
<dbReference type="InterPro" id="IPR050398">
    <property type="entry name" value="HssS/ArlS-like"/>
</dbReference>
<keyword evidence="12" id="KW-0902">Two-component regulatory system</keyword>
<evidence type="ECO:0000256" key="7">
    <source>
        <dbReference type="ARBA" id="ARBA00022692"/>
    </source>
</evidence>
<evidence type="ECO:0000259" key="16">
    <source>
        <dbReference type="PROSITE" id="PS50885"/>
    </source>
</evidence>
<evidence type="ECO:0000256" key="14">
    <source>
        <dbReference type="SAM" id="Phobius"/>
    </source>
</evidence>